<comment type="caution">
    <text evidence="8">The sequence shown here is derived from an EMBL/GenBank/DDBJ whole genome shotgun (WGS) entry which is preliminary data.</text>
</comment>
<keyword evidence="3 6" id="KW-1133">Transmembrane helix</keyword>
<feature type="transmembrane region" description="Helical" evidence="6">
    <location>
        <begin position="107"/>
        <end position="126"/>
    </location>
</feature>
<feature type="transmembrane region" description="Helical" evidence="6">
    <location>
        <begin position="67"/>
        <end position="87"/>
    </location>
</feature>
<feature type="transmembrane region" description="Helical" evidence="6">
    <location>
        <begin position="533"/>
        <end position="551"/>
    </location>
</feature>
<feature type="transmembrane region" description="Helical" evidence="6">
    <location>
        <begin position="394"/>
        <end position="413"/>
    </location>
</feature>
<feature type="compositionally biased region" description="Basic and acidic residues" evidence="5">
    <location>
        <begin position="8"/>
        <end position="25"/>
    </location>
</feature>
<feature type="transmembrane region" description="Helical" evidence="6">
    <location>
        <begin position="456"/>
        <end position="477"/>
    </location>
</feature>
<dbReference type="GO" id="GO:0005886">
    <property type="term" value="C:plasma membrane"/>
    <property type="evidence" value="ECO:0007669"/>
    <property type="project" value="TreeGrafter"/>
</dbReference>
<dbReference type="EMBL" id="CAVMBE010000022">
    <property type="protein sequence ID" value="CAK4001839.1"/>
    <property type="molecule type" value="Genomic_DNA"/>
</dbReference>
<feature type="transmembrane region" description="Helical" evidence="6">
    <location>
        <begin position="294"/>
        <end position="315"/>
    </location>
</feature>
<proteinExistence type="predicted"/>
<feature type="transmembrane region" description="Helical" evidence="6">
    <location>
        <begin position="222"/>
        <end position="242"/>
    </location>
</feature>
<dbReference type="PRINTS" id="PR01035">
    <property type="entry name" value="TCRTETA"/>
</dbReference>
<dbReference type="AlphaFoldDB" id="A0AAI8YY92"/>
<dbReference type="PANTHER" id="PTHR23501:SF201">
    <property type="entry name" value="MFS AFLATOXIN EFFLUX PUMP"/>
    <property type="match status" value="1"/>
</dbReference>
<feature type="transmembrane region" description="Helical" evidence="6">
    <location>
        <begin position="425"/>
        <end position="444"/>
    </location>
</feature>
<evidence type="ECO:0000259" key="7">
    <source>
        <dbReference type="PROSITE" id="PS50850"/>
    </source>
</evidence>
<dbReference type="InterPro" id="IPR020846">
    <property type="entry name" value="MFS_dom"/>
</dbReference>
<feature type="transmembrane region" description="Helical" evidence="6">
    <location>
        <begin position="159"/>
        <end position="179"/>
    </location>
</feature>
<dbReference type="InterPro" id="IPR001958">
    <property type="entry name" value="Tet-R_TetA/multi-R_MdtG-like"/>
</dbReference>
<evidence type="ECO:0000313" key="9">
    <source>
        <dbReference type="Proteomes" id="UP001296104"/>
    </source>
</evidence>
<feature type="domain" description="Major facilitator superfamily (MFS) profile" evidence="7">
    <location>
        <begin position="69"/>
        <end position="556"/>
    </location>
</feature>
<dbReference type="PANTHER" id="PTHR23501">
    <property type="entry name" value="MAJOR FACILITATOR SUPERFAMILY"/>
    <property type="match status" value="1"/>
</dbReference>
<feature type="compositionally biased region" description="Basic and acidic residues" evidence="5">
    <location>
        <begin position="32"/>
        <end position="41"/>
    </location>
</feature>
<evidence type="ECO:0000256" key="2">
    <source>
        <dbReference type="ARBA" id="ARBA00022692"/>
    </source>
</evidence>
<evidence type="ECO:0000256" key="5">
    <source>
        <dbReference type="SAM" id="MobiDB-lite"/>
    </source>
</evidence>
<feature type="transmembrane region" description="Helical" evidence="6">
    <location>
        <begin position="263"/>
        <end position="282"/>
    </location>
</feature>
<keyword evidence="2 6" id="KW-0812">Transmembrane</keyword>
<dbReference type="GO" id="GO:0022857">
    <property type="term" value="F:transmembrane transporter activity"/>
    <property type="evidence" value="ECO:0007669"/>
    <property type="project" value="InterPro"/>
</dbReference>
<name>A0AAI8YY92_9PEZI</name>
<dbReference type="SUPFAM" id="SSF103473">
    <property type="entry name" value="MFS general substrate transporter"/>
    <property type="match status" value="1"/>
</dbReference>
<sequence>MNSAASPEHSDSRDDSHSRSTEGDKWTSSSWDRSDEWEKGTQDVVSNDAHTEALSDPPSQPGNKREIWIMTTVLLAVFLNALDRTIIYTAVPRISDEFHALGDIGWYNASFMLAAACSQLIFGRIYTYNPPKFVFITLVGLFEAGNLVCGAAPTSASFIVGRAIAGMGSAGLMCGAIVVMVSTVSLSKRPLYQGFFGAVFTLASIIGPVIGGALTTNVSWRWCFYLNVPIGCAVMLVIFFVLDPIPPVQPGLSIREQITRMDPVGEVFLVASVACLILGLAWGGNDYAWKDWRIITLFAVAGVSLIAFGVVQYCWPDTATIPAATCSVRGVTMGLILTFFLNGTLQLMTYYQPTWFQAVRGVSPEKSGVYSLAIGIPTMSSTLFAGIAVQRVGYYTPFAIISSVITPIGAGLFVTLRENTSDAKWIGYSILLGCGMGIGMNQAATACQTILPPEEVPIALSLNFLFQSLAGAIFVPIGQTVLNSQLLSGLKSSLPGLDPAIITKAGATGWREVVPDAVLSGVVEVYNDALTKVFLVGAVCGALSLVGSLGLEWRSVKGKQGNT</sequence>
<dbReference type="FunFam" id="1.20.1250.20:FF:000196">
    <property type="entry name" value="MFS toxin efflux pump (AflT)"/>
    <property type="match status" value="1"/>
</dbReference>
<dbReference type="Proteomes" id="UP001296104">
    <property type="component" value="Unassembled WGS sequence"/>
</dbReference>
<dbReference type="Gene3D" id="1.20.1250.20">
    <property type="entry name" value="MFS general substrate transporter like domains"/>
    <property type="match status" value="2"/>
</dbReference>
<dbReference type="CDD" id="cd17502">
    <property type="entry name" value="MFS_Azr1_MDR_like"/>
    <property type="match status" value="1"/>
</dbReference>
<feature type="transmembrane region" description="Helical" evidence="6">
    <location>
        <begin position="368"/>
        <end position="387"/>
    </location>
</feature>
<feature type="transmembrane region" description="Helical" evidence="6">
    <location>
        <begin position="191"/>
        <end position="210"/>
    </location>
</feature>
<evidence type="ECO:0000256" key="6">
    <source>
        <dbReference type="SAM" id="Phobius"/>
    </source>
</evidence>
<feature type="transmembrane region" description="Helical" evidence="6">
    <location>
        <begin position="133"/>
        <end position="153"/>
    </location>
</feature>
<protein>
    <submittedName>
        <fullName evidence="8">HC-toxin efflux carrier TOXA</fullName>
    </submittedName>
</protein>
<dbReference type="InterPro" id="IPR036259">
    <property type="entry name" value="MFS_trans_sf"/>
</dbReference>
<comment type="subcellular location">
    <subcellularLocation>
        <location evidence="1">Membrane</location>
        <topology evidence="1">Multi-pass membrane protein</topology>
    </subcellularLocation>
</comment>
<evidence type="ECO:0000313" key="8">
    <source>
        <dbReference type="EMBL" id="CAK4001839.1"/>
    </source>
</evidence>
<dbReference type="Pfam" id="PF07690">
    <property type="entry name" value="MFS_1"/>
    <property type="match status" value="1"/>
</dbReference>
<feature type="transmembrane region" description="Helical" evidence="6">
    <location>
        <begin position="327"/>
        <end position="348"/>
    </location>
</feature>
<dbReference type="PROSITE" id="PS50850">
    <property type="entry name" value="MFS"/>
    <property type="match status" value="1"/>
</dbReference>
<evidence type="ECO:0000256" key="1">
    <source>
        <dbReference type="ARBA" id="ARBA00004141"/>
    </source>
</evidence>
<keyword evidence="9" id="KW-1185">Reference proteome</keyword>
<evidence type="ECO:0000256" key="3">
    <source>
        <dbReference type="ARBA" id="ARBA00022989"/>
    </source>
</evidence>
<evidence type="ECO:0000256" key="4">
    <source>
        <dbReference type="ARBA" id="ARBA00023136"/>
    </source>
</evidence>
<reference evidence="8" key="1">
    <citation type="submission" date="2023-11" db="EMBL/GenBank/DDBJ databases">
        <authorList>
            <person name="Alioto T."/>
            <person name="Alioto T."/>
            <person name="Gomez Garrido J."/>
        </authorList>
    </citation>
    <scope>NUCLEOTIDE SEQUENCE</scope>
</reference>
<organism evidence="8 9">
    <name type="scientific">Lecanosticta acicola</name>
    <dbReference type="NCBI Taxonomy" id="111012"/>
    <lineage>
        <taxon>Eukaryota</taxon>
        <taxon>Fungi</taxon>
        <taxon>Dikarya</taxon>
        <taxon>Ascomycota</taxon>
        <taxon>Pezizomycotina</taxon>
        <taxon>Dothideomycetes</taxon>
        <taxon>Dothideomycetidae</taxon>
        <taxon>Mycosphaerellales</taxon>
        <taxon>Mycosphaerellaceae</taxon>
        <taxon>Lecanosticta</taxon>
    </lineage>
</organism>
<feature type="region of interest" description="Disordered" evidence="5">
    <location>
        <begin position="1"/>
        <end position="61"/>
    </location>
</feature>
<gene>
    <name evidence="8" type="ORF">LECACI_7A004197</name>
</gene>
<accession>A0AAI8YY92</accession>
<keyword evidence="4 6" id="KW-0472">Membrane</keyword>
<dbReference type="InterPro" id="IPR011701">
    <property type="entry name" value="MFS"/>
</dbReference>